<dbReference type="EMBL" id="CP028137">
    <property type="protein sequence ID" value="AZZ51893.1"/>
    <property type="molecule type" value="Genomic_DNA"/>
</dbReference>
<name>A0A3T0SZW6_9MICO</name>
<gene>
    <name evidence="3" type="ORF">C1I64_07400</name>
</gene>
<evidence type="ECO:0000313" key="3">
    <source>
        <dbReference type="EMBL" id="AZZ51893.1"/>
    </source>
</evidence>
<keyword evidence="3" id="KW-0946">Virion</keyword>
<sequence>MLPVRCARQGTPAGPASSRAAHDGESAPSLSKDSAVRSRSALALSLLAGGVLAVAAPSASYAASSTSSIPVSARIASSATLSASPLDFGNYAGAAVNATSTITVTSTNGTMYSVAVGNGTNSQDPSGRRLNSGAGASMLMYQVYTDSARTNVWGSSAGGVVQQVGTGSAQTLTVYGTIPAGQNSPVGSYSDTLTATVTY</sequence>
<evidence type="ECO:0000259" key="2">
    <source>
        <dbReference type="Pfam" id="PF05229"/>
    </source>
</evidence>
<protein>
    <submittedName>
        <fullName evidence="3">Spore coat protein</fullName>
    </submittedName>
</protein>
<dbReference type="SMART" id="SM00972">
    <property type="entry name" value="SCPU"/>
    <property type="match status" value="1"/>
</dbReference>
<dbReference type="Pfam" id="PF05229">
    <property type="entry name" value="SCPU"/>
    <property type="match status" value="1"/>
</dbReference>
<proteinExistence type="predicted"/>
<dbReference type="Proteomes" id="UP000285317">
    <property type="component" value="Chromosome"/>
</dbReference>
<dbReference type="AlphaFoldDB" id="A0A3T0SZW6"/>
<dbReference type="InterPro" id="IPR053167">
    <property type="entry name" value="Spore_coat_component"/>
</dbReference>
<feature type="region of interest" description="Disordered" evidence="1">
    <location>
        <begin position="1"/>
        <end position="33"/>
    </location>
</feature>
<organism evidence="3 4">
    <name type="scientific">Rathayibacter festucae DSM 15932</name>
    <dbReference type="NCBI Taxonomy" id="1328866"/>
    <lineage>
        <taxon>Bacteria</taxon>
        <taxon>Bacillati</taxon>
        <taxon>Actinomycetota</taxon>
        <taxon>Actinomycetes</taxon>
        <taxon>Micrococcales</taxon>
        <taxon>Microbacteriaceae</taxon>
        <taxon>Rathayibacter</taxon>
    </lineage>
</organism>
<accession>A0A3T0SZW6</accession>
<reference evidence="3 4" key="1">
    <citation type="submission" date="2018-03" db="EMBL/GenBank/DDBJ databases">
        <title>Bacteriophage NCPPB3778 and a type I-E CRISPR drive the evolution of the US Biological Select Agent, Rathayibacter toxicus.</title>
        <authorList>
            <person name="Davis E.W.II."/>
            <person name="Tabima J.F."/>
            <person name="Weisberg A.J."/>
            <person name="Dantas Lopes L."/>
            <person name="Wiseman M.S."/>
            <person name="Wiseman M.S."/>
            <person name="Pupko T."/>
            <person name="Belcher M.S."/>
            <person name="Sechler A.J."/>
            <person name="Tancos M.A."/>
            <person name="Schroeder B.K."/>
            <person name="Murray T.D."/>
            <person name="Luster D.G."/>
            <person name="Schneider W.L."/>
            <person name="Rogers E."/>
            <person name="Andreote F.D."/>
            <person name="Grunwald N.J."/>
            <person name="Putnam M.L."/>
            <person name="Chang J.H."/>
        </authorList>
    </citation>
    <scope>NUCLEOTIDE SEQUENCE [LARGE SCALE GENOMIC DNA]</scope>
    <source>
        <strain evidence="3 4">DSM 15932</strain>
    </source>
</reference>
<dbReference type="InterPro" id="IPR007893">
    <property type="entry name" value="Spore_coat_U/FanG"/>
</dbReference>
<feature type="domain" description="Spore coat protein U/FanG" evidence="2">
    <location>
        <begin position="66"/>
        <end position="196"/>
    </location>
</feature>
<dbReference type="PANTHER" id="PTHR37089">
    <property type="entry name" value="PROTEIN U-RELATED"/>
    <property type="match status" value="1"/>
</dbReference>
<evidence type="ECO:0000256" key="1">
    <source>
        <dbReference type="SAM" id="MobiDB-lite"/>
    </source>
</evidence>
<evidence type="ECO:0000313" key="4">
    <source>
        <dbReference type="Proteomes" id="UP000285317"/>
    </source>
</evidence>
<keyword evidence="3" id="KW-0167">Capsid protein</keyword>
<dbReference type="KEGG" id="rfs:C1I64_07400"/>